<organism evidence="1 2">
    <name type="scientific">Neisseria oralis</name>
    <dbReference type="NCBI Taxonomy" id="1107316"/>
    <lineage>
        <taxon>Bacteria</taxon>
        <taxon>Pseudomonadati</taxon>
        <taxon>Pseudomonadota</taxon>
        <taxon>Betaproteobacteria</taxon>
        <taxon>Neisseriales</taxon>
        <taxon>Neisseriaceae</taxon>
        <taxon>Neisseria</taxon>
    </lineage>
</organism>
<keyword evidence="2" id="KW-1185">Reference proteome</keyword>
<protein>
    <recommendedName>
        <fullName evidence="3">RiboL-PSP-HEPN domain-containing protein</fullName>
    </recommendedName>
</protein>
<accession>A0ABW8Q640</accession>
<evidence type="ECO:0000313" key="2">
    <source>
        <dbReference type="Proteomes" id="UP001621964"/>
    </source>
</evidence>
<dbReference type="Proteomes" id="UP001621964">
    <property type="component" value="Unassembled WGS sequence"/>
</dbReference>
<dbReference type="EMBL" id="JBJGEB010000008">
    <property type="protein sequence ID" value="MFK7642520.1"/>
    <property type="molecule type" value="Genomic_DNA"/>
</dbReference>
<dbReference type="RefSeq" id="WP_405386492.1">
    <property type="nucleotide sequence ID" value="NZ_JBJGEB010000008.1"/>
</dbReference>
<evidence type="ECO:0008006" key="3">
    <source>
        <dbReference type="Google" id="ProtNLM"/>
    </source>
</evidence>
<proteinExistence type="predicted"/>
<comment type="caution">
    <text evidence="1">The sequence shown here is derived from an EMBL/GenBank/DDBJ whole genome shotgun (WGS) entry which is preliminary data.</text>
</comment>
<reference evidence="1 2" key="1">
    <citation type="submission" date="2024-11" db="EMBL/GenBank/DDBJ databases">
        <authorList>
            <person name="Mikucki A.G."/>
            <person name="Kahler C.M."/>
        </authorList>
    </citation>
    <scope>NUCLEOTIDE SEQUENCE [LARGE SCALE GENOMIC DNA]</scope>
    <source>
        <strain evidence="1 2">EXNM717</strain>
    </source>
</reference>
<name>A0ABW8Q640_9NEIS</name>
<gene>
    <name evidence="1" type="ORF">ACI43T_08455</name>
</gene>
<sequence length="176" mass="20203">METQSIEKVLISLVKMYDDESEQISNDLLCKMAALELCGWLEEIHDNLILSSLDLMHPLAQGSTNHDFSKLKSSVTKKINEMHGLSYSNHLRILLEKLLGPYLVLKLEYDIIEIDKLRSELDGLHEYRNQLAHTSLCGIEQQQTLYAPNVILNKFRIIHSVLIQVEDYLLNGTILK</sequence>
<evidence type="ECO:0000313" key="1">
    <source>
        <dbReference type="EMBL" id="MFK7642520.1"/>
    </source>
</evidence>